<keyword evidence="1" id="KW-0813">Transport</keyword>
<evidence type="ECO:0000313" key="3">
    <source>
        <dbReference type="Proteomes" id="UP001280581"/>
    </source>
</evidence>
<dbReference type="SUPFAM" id="SSF52833">
    <property type="entry name" value="Thioredoxin-like"/>
    <property type="match status" value="1"/>
</dbReference>
<comment type="similarity">
    <text evidence="1">Belongs to the glutaredoxin family.</text>
</comment>
<gene>
    <name evidence="2" type="ORF">GRF29_106g1347782</name>
</gene>
<dbReference type="InterPro" id="IPR052565">
    <property type="entry name" value="Glutaredoxin-like_YDR286C"/>
</dbReference>
<accession>A0AAN6LXF5</accession>
<dbReference type="AlphaFoldDB" id="A0AAN6LXF5"/>
<dbReference type="EMBL" id="WVTA01000010">
    <property type="protein sequence ID" value="KAK3204001.1"/>
    <property type="molecule type" value="Genomic_DNA"/>
</dbReference>
<keyword evidence="1" id="KW-0249">Electron transport</keyword>
<evidence type="ECO:0000256" key="1">
    <source>
        <dbReference type="RuleBase" id="RU363082"/>
    </source>
</evidence>
<dbReference type="InterPro" id="IPR008554">
    <property type="entry name" value="Glutaredoxin-like"/>
</dbReference>
<name>A0AAN6LXF5_9PLEO</name>
<sequence>MLRASSRLLQSRITFFTRSPCSLCDTAKAVVQNVKKERDFAYEEINVMEAGNEKWKGVYEFDTPVIHVDPSTSNPTSTSASKLMHRFDETQVKKLLDEAASA</sequence>
<organism evidence="2 3">
    <name type="scientific">Pseudopithomyces chartarum</name>
    <dbReference type="NCBI Taxonomy" id="1892770"/>
    <lineage>
        <taxon>Eukaryota</taxon>
        <taxon>Fungi</taxon>
        <taxon>Dikarya</taxon>
        <taxon>Ascomycota</taxon>
        <taxon>Pezizomycotina</taxon>
        <taxon>Dothideomycetes</taxon>
        <taxon>Pleosporomycetidae</taxon>
        <taxon>Pleosporales</taxon>
        <taxon>Massarineae</taxon>
        <taxon>Didymosphaeriaceae</taxon>
        <taxon>Pseudopithomyces</taxon>
    </lineage>
</organism>
<dbReference type="PANTHER" id="PTHR33558:SF1">
    <property type="entry name" value="GLUTAREDOXIN-LIKE PROTEIN C5ORF63 HOMOLOG"/>
    <property type="match status" value="1"/>
</dbReference>
<dbReference type="Pfam" id="PF05768">
    <property type="entry name" value="Glrx-like"/>
    <property type="match status" value="1"/>
</dbReference>
<evidence type="ECO:0000313" key="2">
    <source>
        <dbReference type="EMBL" id="KAK3204001.1"/>
    </source>
</evidence>
<dbReference type="Proteomes" id="UP001280581">
    <property type="component" value="Unassembled WGS sequence"/>
</dbReference>
<dbReference type="Gene3D" id="3.40.30.10">
    <property type="entry name" value="Glutaredoxin"/>
    <property type="match status" value="1"/>
</dbReference>
<dbReference type="InterPro" id="IPR036249">
    <property type="entry name" value="Thioredoxin-like_sf"/>
</dbReference>
<protein>
    <recommendedName>
        <fullName evidence="1">Glutaredoxin-like protein</fullName>
    </recommendedName>
</protein>
<reference evidence="2 3" key="1">
    <citation type="submission" date="2021-02" db="EMBL/GenBank/DDBJ databases">
        <title>Genome assembly of Pseudopithomyces chartarum.</title>
        <authorList>
            <person name="Jauregui R."/>
            <person name="Singh J."/>
            <person name="Voisey C."/>
        </authorList>
    </citation>
    <scope>NUCLEOTIDE SEQUENCE [LARGE SCALE GENOMIC DNA]</scope>
    <source>
        <strain evidence="2 3">AGR01</strain>
    </source>
</reference>
<keyword evidence="3" id="KW-1185">Reference proteome</keyword>
<comment type="caution">
    <text evidence="2">The sequence shown here is derived from an EMBL/GenBank/DDBJ whole genome shotgun (WGS) entry which is preliminary data.</text>
</comment>
<dbReference type="PANTHER" id="PTHR33558">
    <property type="entry name" value="GLUTAREDOXIN-LIKE PROTEIN C5ORF63 HOMOLOG"/>
    <property type="match status" value="1"/>
</dbReference>
<proteinExistence type="inferred from homology"/>